<organism evidence="2 3">
    <name type="scientific">Vibrio aestuarianus</name>
    <dbReference type="NCBI Taxonomy" id="28171"/>
    <lineage>
        <taxon>Bacteria</taxon>
        <taxon>Pseudomonadati</taxon>
        <taxon>Pseudomonadota</taxon>
        <taxon>Gammaproteobacteria</taxon>
        <taxon>Vibrionales</taxon>
        <taxon>Vibrionaceae</taxon>
        <taxon>Vibrio</taxon>
    </lineage>
</organism>
<dbReference type="AlphaFoldDB" id="A0ABD7YJK2"/>
<gene>
    <name evidence="2" type="ORF">PYE67_12660</name>
</gene>
<proteinExistence type="predicted"/>
<sequence length="334" mass="38484">MIDIPLVCICIPNFNNADTISETLDSLINQTYKNLLIQVFDNASTDNSMEILREYERLNSNVKVFQSPNNIGAEANFTKCIQNMTGVYSAIYHSDDVYSPQIVEKSVSALTSKNISAVFTNGIIIDGNNKWIRDQPLPKEFEDNDGFFELSFRELIKSNMKHDNFLICPSAMTTTKTYKEVIKVWDCSKYKTAADIDVWLRFAKLNNIGVITDRLIKYRLAENSFSFRRLKTRVTSKDYFLVMDDYISRVDVKKYLNENDYNNYNFLKFKDTAVIERNCIIGGLESENQIKVNFAMVKQGFTSPKKLMYLCAGLVFKIINHKKILSKLVHLFKG</sequence>
<dbReference type="InterPro" id="IPR001173">
    <property type="entry name" value="Glyco_trans_2-like"/>
</dbReference>
<dbReference type="Gene3D" id="3.90.550.10">
    <property type="entry name" value="Spore Coat Polysaccharide Biosynthesis Protein SpsA, Chain A"/>
    <property type="match status" value="1"/>
</dbReference>
<dbReference type="EMBL" id="CP118711">
    <property type="protein sequence ID" value="WGK85208.1"/>
    <property type="molecule type" value="Genomic_DNA"/>
</dbReference>
<evidence type="ECO:0000259" key="1">
    <source>
        <dbReference type="Pfam" id="PF00535"/>
    </source>
</evidence>
<dbReference type="GO" id="GO:0016758">
    <property type="term" value="F:hexosyltransferase activity"/>
    <property type="evidence" value="ECO:0007669"/>
    <property type="project" value="UniProtKB-ARBA"/>
</dbReference>
<dbReference type="EC" id="2.4.-.-" evidence="2"/>
<dbReference type="SUPFAM" id="SSF53448">
    <property type="entry name" value="Nucleotide-diphospho-sugar transferases"/>
    <property type="match status" value="1"/>
</dbReference>
<evidence type="ECO:0000313" key="3">
    <source>
        <dbReference type="Proteomes" id="UP001241226"/>
    </source>
</evidence>
<dbReference type="InterPro" id="IPR029044">
    <property type="entry name" value="Nucleotide-diphossugar_trans"/>
</dbReference>
<dbReference type="Pfam" id="PF00535">
    <property type="entry name" value="Glycos_transf_2"/>
    <property type="match status" value="1"/>
</dbReference>
<name>A0ABD7YJK2_9VIBR</name>
<dbReference type="Proteomes" id="UP001241226">
    <property type="component" value="Chromosome 1"/>
</dbReference>
<dbReference type="PANTHER" id="PTHR22916:SF3">
    <property type="entry name" value="UDP-GLCNAC:BETAGAL BETA-1,3-N-ACETYLGLUCOSAMINYLTRANSFERASE-LIKE PROTEIN 1"/>
    <property type="match status" value="1"/>
</dbReference>
<feature type="domain" description="Glycosyltransferase 2-like" evidence="1">
    <location>
        <begin position="8"/>
        <end position="150"/>
    </location>
</feature>
<dbReference type="PANTHER" id="PTHR22916">
    <property type="entry name" value="GLYCOSYLTRANSFERASE"/>
    <property type="match status" value="1"/>
</dbReference>
<protein>
    <submittedName>
        <fullName evidence="2">Glycosyltransferase</fullName>
        <ecNumber evidence="2">2.4.-.-</ecNumber>
    </submittedName>
</protein>
<evidence type="ECO:0000313" key="2">
    <source>
        <dbReference type="EMBL" id="WGK85208.1"/>
    </source>
</evidence>
<accession>A0ABD7YJK2</accession>
<dbReference type="RefSeq" id="WP_261927541.1">
    <property type="nucleotide sequence ID" value="NZ_CALYLG010000365.1"/>
</dbReference>
<keyword evidence="2" id="KW-0328">Glycosyltransferase</keyword>
<keyword evidence="2" id="KW-0808">Transferase</keyword>
<reference evidence="2 3" key="1">
    <citation type="submission" date="2022-02" db="EMBL/GenBank/DDBJ databases">
        <title>Emergence and expansion in Europe of a Vibrio aestuarianus clonal complex pathogenic for oysters.</title>
        <authorList>
            <person name="Mesnil A."/>
            <person name="Travers M.-A."/>
        </authorList>
    </citation>
    <scope>NUCLEOTIDE SEQUENCE [LARGE SCALE GENOMIC DNA]</scope>
    <source>
        <strain evidence="2 3">U17</strain>
    </source>
</reference>